<reference evidence="8 9" key="1">
    <citation type="submission" date="2019-12" db="EMBL/GenBank/DDBJ databases">
        <title>Genomic-based taxomic classification of the family Erythrobacteraceae.</title>
        <authorList>
            <person name="Xu L."/>
        </authorList>
    </citation>
    <scope>NUCLEOTIDE SEQUENCE [LARGE SCALE GENOMIC DNA]</scope>
    <source>
        <strain evidence="8 9">S36</strain>
    </source>
</reference>
<organism evidence="8 9">
    <name type="scientific">Croceibacterium xixiisoli</name>
    <dbReference type="NCBI Taxonomy" id="1476466"/>
    <lineage>
        <taxon>Bacteria</taxon>
        <taxon>Pseudomonadati</taxon>
        <taxon>Pseudomonadota</taxon>
        <taxon>Alphaproteobacteria</taxon>
        <taxon>Sphingomonadales</taxon>
        <taxon>Erythrobacteraceae</taxon>
        <taxon>Croceibacterium</taxon>
    </lineage>
</organism>
<dbReference type="SUPFAM" id="SSF51735">
    <property type="entry name" value="NAD(P)-binding Rossmann-fold domains"/>
    <property type="match status" value="1"/>
</dbReference>
<evidence type="ECO:0000313" key="9">
    <source>
        <dbReference type="Proteomes" id="UP000469430"/>
    </source>
</evidence>
<evidence type="ECO:0000313" key="8">
    <source>
        <dbReference type="EMBL" id="MXP00587.1"/>
    </source>
</evidence>
<dbReference type="AlphaFoldDB" id="A0A6I4TX33"/>
<dbReference type="InterPro" id="IPR017853">
    <property type="entry name" value="GH"/>
</dbReference>
<keyword evidence="6" id="KW-0521">NADP</keyword>
<dbReference type="PANTHER" id="PTHR10491:SF4">
    <property type="entry name" value="METHIONINE ADENOSYLTRANSFERASE 2 SUBUNIT BETA"/>
    <property type="match status" value="1"/>
</dbReference>
<evidence type="ECO:0000256" key="5">
    <source>
        <dbReference type="ARBA" id="ARBA00048200"/>
    </source>
</evidence>
<accession>A0A6I4TX33</accession>
<keyword evidence="9" id="KW-1185">Reference proteome</keyword>
<dbReference type="GO" id="GO:0008831">
    <property type="term" value="F:dTDP-4-dehydrorhamnose reductase activity"/>
    <property type="evidence" value="ECO:0007669"/>
    <property type="project" value="UniProtKB-EC"/>
</dbReference>
<evidence type="ECO:0000256" key="1">
    <source>
        <dbReference type="ARBA" id="ARBA00004781"/>
    </source>
</evidence>
<dbReference type="CDD" id="cd05254">
    <property type="entry name" value="dTDP_HR_like_SDR_e"/>
    <property type="match status" value="1"/>
</dbReference>
<protein>
    <recommendedName>
        <fullName evidence="4 6">dTDP-4-dehydrorhamnose reductase</fullName>
        <ecNumber evidence="3 6">1.1.1.133</ecNumber>
    </recommendedName>
</protein>
<dbReference type="Gene3D" id="3.90.25.10">
    <property type="entry name" value="UDP-galactose 4-epimerase, domain 1"/>
    <property type="match status" value="1"/>
</dbReference>
<dbReference type="Proteomes" id="UP000469430">
    <property type="component" value="Unassembled WGS sequence"/>
</dbReference>
<feature type="domain" description="RmlD-like substrate binding" evidence="7">
    <location>
        <begin position="446"/>
        <end position="700"/>
    </location>
</feature>
<comment type="similarity">
    <text evidence="2 6">Belongs to the dTDP-4-dehydrorhamnose reductase family.</text>
</comment>
<dbReference type="PANTHER" id="PTHR10491">
    <property type="entry name" value="DTDP-4-DEHYDRORHAMNOSE REDUCTASE"/>
    <property type="match status" value="1"/>
</dbReference>
<dbReference type="GO" id="GO:0019305">
    <property type="term" value="P:dTDP-rhamnose biosynthetic process"/>
    <property type="evidence" value="ECO:0007669"/>
    <property type="project" value="UniProtKB-UniPathway"/>
</dbReference>
<dbReference type="EC" id="1.1.1.133" evidence="3 6"/>
<dbReference type="UniPathway" id="UPA00124"/>
<evidence type="ECO:0000259" key="7">
    <source>
        <dbReference type="Pfam" id="PF04321"/>
    </source>
</evidence>
<comment type="caution">
    <text evidence="8">The sequence shown here is derived from an EMBL/GenBank/DDBJ whole genome shotgun (WGS) entry which is preliminary data.</text>
</comment>
<evidence type="ECO:0000256" key="6">
    <source>
        <dbReference type="RuleBase" id="RU364082"/>
    </source>
</evidence>
<dbReference type="Gene3D" id="3.40.50.720">
    <property type="entry name" value="NAD(P)-binding Rossmann-like Domain"/>
    <property type="match status" value="1"/>
</dbReference>
<evidence type="ECO:0000256" key="4">
    <source>
        <dbReference type="ARBA" id="ARBA00017099"/>
    </source>
</evidence>
<dbReference type="OrthoDB" id="9800974at2"/>
<dbReference type="EMBL" id="WTYJ01000004">
    <property type="protein sequence ID" value="MXP00587.1"/>
    <property type="molecule type" value="Genomic_DNA"/>
</dbReference>
<keyword evidence="6" id="KW-0560">Oxidoreductase</keyword>
<evidence type="ECO:0000256" key="3">
    <source>
        <dbReference type="ARBA" id="ARBA00012929"/>
    </source>
</evidence>
<evidence type="ECO:0000256" key="2">
    <source>
        <dbReference type="ARBA" id="ARBA00010944"/>
    </source>
</evidence>
<dbReference type="SUPFAM" id="SSF51445">
    <property type="entry name" value="(Trans)glycosidases"/>
    <property type="match status" value="1"/>
</dbReference>
<dbReference type="Pfam" id="PF04321">
    <property type="entry name" value="RmlD_sub_bind"/>
    <property type="match status" value="1"/>
</dbReference>
<comment type="catalytic activity">
    <reaction evidence="5 6">
        <text>dTDP-beta-L-rhamnose + NADP(+) = dTDP-4-dehydro-beta-L-rhamnose + NADPH + H(+)</text>
        <dbReference type="Rhea" id="RHEA:21796"/>
        <dbReference type="ChEBI" id="CHEBI:15378"/>
        <dbReference type="ChEBI" id="CHEBI:57510"/>
        <dbReference type="ChEBI" id="CHEBI:57783"/>
        <dbReference type="ChEBI" id="CHEBI:58349"/>
        <dbReference type="ChEBI" id="CHEBI:62830"/>
        <dbReference type="EC" id="1.1.1.133"/>
    </reaction>
</comment>
<dbReference type="Gene3D" id="3.20.20.80">
    <property type="entry name" value="Glycosidases"/>
    <property type="match status" value="1"/>
</dbReference>
<proteinExistence type="inferred from homology"/>
<dbReference type="RefSeq" id="WP_161392321.1">
    <property type="nucleotide sequence ID" value="NZ_WTYJ01000004.1"/>
</dbReference>
<dbReference type="InterPro" id="IPR029903">
    <property type="entry name" value="RmlD-like-bd"/>
</dbReference>
<comment type="function">
    <text evidence="6">Catalyzes the reduction of dTDP-6-deoxy-L-lyxo-4-hexulose to yield dTDP-L-rhamnose.</text>
</comment>
<gene>
    <name evidence="8" type="ORF">GRI97_16475</name>
</gene>
<name>A0A6I4TX33_9SPHN</name>
<dbReference type="InterPro" id="IPR005913">
    <property type="entry name" value="dTDP_dehydrorham_reduct"/>
</dbReference>
<dbReference type="InterPro" id="IPR036291">
    <property type="entry name" value="NAD(P)-bd_dom_sf"/>
</dbReference>
<comment type="cofactor">
    <cofactor evidence="6">
        <name>Mg(2+)</name>
        <dbReference type="ChEBI" id="CHEBI:18420"/>
    </cofactor>
    <text evidence="6">Binds 1 Mg(2+) ion per monomer.</text>
</comment>
<comment type="pathway">
    <text evidence="1 6">Carbohydrate biosynthesis; dTDP-L-rhamnose biosynthesis.</text>
</comment>
<sequence length="720" mass="78630">MGSAAGATGPLQLWGGVECTINRLADRYVDQIVLSGHDRRSDDIDRLATLGITALRYPLLWESCAQAPDPQAWWAWHDARLERLCALGIRPILGLVHHGSGPPATNLLSPGFVTGLAEHARQAVQRYPWAEDWTPVNEPLTTARFSALYGHWYPHLQNEQAFWNALLTQVEAIRAAMVQVRQVNAGARLIQTEDLGTTTATPERQVQADFDNQRRWASWDMLVGLLVPGHPLWDRLAGMGFSDRLQALARQRCAPDILGINHYLTSDRHLDHRLDMYPPHTHGDSGAGPIADVAAVQISHESAGMEGALRACWDRYRIPMALTEVHNGCTREEQLRWLVEAWSMAGRLQAEGIGIHALTAWSLLGSHDWDSLLTRSDGHYESGVFDVRSHPPRETALAPALRHLANGGLPDHPTLRHAGWWKGHALIGHTDVGAAAGGMVAATRPLLIAGFTGTLGQAFAGACRLRGIDHVITRRDQLDITDPASIGRILDELNPWAVVNAAGWVRVDDAERDPAACMAANHAGALALADGCALRGIHYTAFSSDLVFDGLLERPYVESNATAPLSIYGRSKAAMDAALSSCGQRALVIRTASFFSPFDQHNFAVHLISALRSGERFRAAADCWTSPTYVPDLVRTTLDLIIDDEAGLWHVVNDGAVTWTDFAMQIADAAGHDGRLVLPTPMRDMGWSAPRPRYAAMTSERGVLMPKLTGAIERFAADLG</sequence>